<comment type="caution">
    <text evidence="1">The sequence shown here is derived from an EMBL/GenBank/DDBJ whole genome shotgun (WGS) entry which is preliminary data.</text>
</comment>
<name>A0A2P5K6F8_9BURK</name>
<protein>
    <submittedName>
        <fullName evidence="1">Uncharacterized protein</fullName>
    </submittedName>
</protein>
<reference evidence="1 2" key="1">
    <citation type="submission" date="2018-01" db="EMBL/GenBank/DDBJ databases">
        <title>Genomic Encyclopedia of Type Strains, Phase III (KMG-III): the genomes of soil and plant-associated and newly described type strains.</title>
        <authorList>
            <person name="Whitman W."/>
        </authorList>
    </citation>
    <scope>NUCLEOTIDE SEQUENCE [LARGE SCALE GENOMIC DNA]</scope>
    <source>
        <strain evidence="1 2">HKI456</strain>
    </source>
</reference>
<keyword evidence="2" id="KW-1185">Reference proteome</keyword>
<proteinExistence type="predicted"/>
<dbReference type="AlphaFoldDB" id="A0A2P5K6F8"/>
<organism evidence="1 2">
    <name type="scientific">Mycetohabitans endofungorum</name>
    <dbReference type="NCBI Taxonomy" id="417203"/>
    <lineage>
        <taxon>Bacteria</taxon>
        <taxon>Pseudomonadati</taxon>
        <taxon>Pseudomonadota</taxon>
        <taxon>Betaproteobacteria</taxon>
        <taxon>Burkholderiales</taxon>
        <taxon>Burkholderiaceae</taxon>
        <taxon>Mycetohabitans</taxon>
    </lineage>
</organism>
<evidence type="ECO:0000313" key="1">
    <source>
        <dbReference type="EMBL" id="PPB79947.1"/>
    </source>
</evidence>
<evidence type="ECO:0000313" key="2">
    <source>
        <dbReference type="Proteomes" id="UP000243096"/>
    </source>
</evidence>
<dbReference type="EMBL" id="PRDW01000053">
    <property type="protein sequence ID" value="PPB79947.1"/>
    <property type="molecule type" value="Genomic_DNA"/>
</dbReference>
<accession>A0A2P5K6F8</accession>
<dbReference type="Proteomes" id="UP000243096">
    <property type="component" value="Unassembled WGS sequence"/>
</dbReference>
<sequence length="36" mass="3677">MHSMSPAPSSFSEGPEAEPLLEVLVVALNAPAHCGT</sequence>
<gene>
    <name evidence="1" type="ORF">B0O95_1533</name>
</gene>